<keyword evidence="2" id="KW-1185">Reference proteome</keyword>
<proteinExistence type="predicted"/>
<organism evidence="1 2">
    <name type="scientific">Allacma fusca</name>
    <dbReference type="NCBI Taxonomy" id="39272"/>
    <lineage>
        <taxon>Eukaryota</taxon>
        <taxon>Metazoa</taxon>
        <taxon>Ecdysozoa</taxon>
        <taxon>Arthropoda</taxon>
        <taxon>Hexapoda</taxon>
        <taxon>Collembola</taxon>
        <taxon>Symphypleona</taxon>
        <taxon>Sminthuridae</taxon>
        <taxon>Allacma</taxon>
    </lineage>
</organism>
<dbReference type="Proteomes" id="UP000708208">
    <property type="component" value="Unassembled WGS sequence"/>
</dbReference>
<comment type="caution">
    <text evidence="1">The sequence shown here is derived from an EMBL/GenBank/DDBJ whole genome shotgun (WGS) entry which is preliminary data.</text>
</comment>
<name>A0A8J2PB76_9HEXA</name>
<sequence length="116" mass="13138">MQFGGRTCSGSWRPDKKEGIYLGAELSPDHPHVQAEIPLHGLIYFLRTFLDLKKLSWNGFRKSPNLGISRFRPPFAILETLCLTGATGGLYRPNPHSGHLQRLRLNKVSTNFSELY</sequence>
<accession>A0A8J2PB76</accession>
<dbReference type="OrthoDB" id="288590at2759"/>
<evidence type="ECO:0000313" key="2">
    <source>
        <dbReference type="Proteomes" id="UP000708208"/>
    </source>
</evidence>
<protein>
    <submittedName>
        <fullName evidence="1">Uncharacterized protein</fullName>
    </submittedName>
</protein>
<dbReference type="AlphaFoldDB" id="A0A8J2PB76"/>
<evidence type="ECO:0000313" key="1">
    <source>
        <dbReference type="EMBL" id="CAG7732947.1"/>
    </source>
</evidence>
<gene>
    <name evidence="1" type="ORF">AFUS01_LOCUS21425</name>
</gene>
<reference evidence="1" key="1">
    <citation type="submission" date="2021-06" db="EMBL/GenBank/DDBJ databases">
        <authorList>
            <person name="Hodson N. C."/>
            <person name="Mongue J. A."/>
            <person name="Jaron S. K."/>
        </authorList>
    </citation>
    <scope>NUCLEOTIDE SEQUENCE</scope>
</reference>
<dbReference type="EMBL" id="CAJVCH010240596">
    <property type="protein sequence ID" value="CAG7732947.1"/>
    <property type="molecule type" value="Genomic_DNA"/>
</dbReference>